<dbReference type="SUPFAM" id="SSF109604">
    <property type="entry name" value="HD-domain/PDEase-like"/>
    <property type="match status" value="1"/>
</dbReference>
<dbReference type="Gene3D" id="1.10.3210.10">
    <property type="entry name" value="Hypothetical protein af1432"/>
    <property type="match status" value="1"/>
</dbReference>
<name>A0A9X3S5V6_9ACTN</name>
<keyword evidence="2" id="KW-1185">Reference proteome</keyword>
<dbReference type="Pfam" id="PF13328">
    <property type="entry name" value="HD_4"/>
    <property type="match status" value="1"/>
</dbReference>
<reference evidence="1" key="1">
    <citation type="submission" date="2022-10" db="EMBL/GenBank/DDBJ databases">
        <title>The WGS of Solirubrobacter ginsenosidimutans DSM 21036.</title>
        <authorList>
            <person name="Jiang Z."/>
        </authorList>
    </citation>
    <scope>NUCLEOTIDE SEQUENCE</scope>
    <source>
        <strain evidence="1">DSM 21036</strain>
    </source>
</reference>
<dbReference type="AlphaFoldDB" id="A0A9X3S5V6"/>
<dbReference type="GO" id="GO:0008893">
    <property type="term" value="F:guanosine-3',5'-bis(diphosphate) 3'-diphosphatase activity"/>
    <property type="evidence" value="ECO:0007669"/>
    <property type="project" value="TreeGrafter"/>
</dbReference>
<sequence>MLQPPFAERRPVVREAVEWAARMHADQRRALDRAPFVLHPLEVASLLSGRGFDDEVLAAGILHDVVENTTATVADVASRFGERVAEIVAAVSEDPSIEDYDERKAALRERARAGGIAARAVYAADKLAKARELRSQAASDPSVLVDAHNLLRLEHYRQSLAMLVEAGDDQPMVDQLAFELWALRALPPEA</sequence>
<protein>
    <submittedName>
        <fullName evidence="1">HD domain-containing protein</fullName>
    </submittedName>
</protein>
<dbReference type="PANTHER" id="PTHR46246">
    <property type="entry name" value="GUANOSINE-3',5'-BIS(DIPHOSPHATE) 3'-PYROPHOSPHOHYDROLASE MESH1"/>
    <property type="match status" value="1"/>
</dbReference>
<comment type="caution">
    <text evidence="1">The sequence shown here is derived from an EMBL/GenBank/DDBJ whole genome shotgun (WGS) entry which is preliminary data.</text>
</comment>
<proteinExistence type="predicted"/>
<evidence type="ECO:0000313" key="1">
    <source>
        <dbReference type="EMBL" id="MDA0165992.1"/>
    </source>
</evidence>
<dbReference type="PANTHER" id="PTHR46246:SF1">
    <property type="entry name" value="GUANOSINE-3',5'-BIS(DIPHOSPHATE) 3'-PYROPHOSPHOHYDROLASE MESH1"/>
    <property type="match status" value="1"/>
</dbReference>
<dbReference type="Proteomes" id="UP001149140">
    <property type="component" value="Unassembled WGS sequence"/>
</dbReference>
<dbReference type="InterPro" id="IPR052194">
    <property type="entry name" value="MESH1"/>
</dbReference>
<evidence type="ECO:0000313" key="2">
    <source>
        <dbReference type="Proteomes" id="UP001149140"/>
    </source>
</evidence>
<dbReference type="RefSeq" id="WP_270045254.1">
    <property type="nucleotide sequence ID" value="NZ_JAPDOD010000056.1"/>
</dbReference>
<accession>A0A9X3S5V6</accession>
<organism evidence="1 2">
    <name type="scientific">Solirubrobacter ginsenosidimutans</name>
    <dbReference type="NCBI Taxonomy" id="490573"/>
    <lineage>
        <taxon>Bacteria</taxon>
        <taxon>Bacillati</taxon>
        <taxon>Actinomycetota</taxon>
        <taxon>Thermoleophilia</taxon>
        <taxon>Solirubrobacterales</taxon>
        <taxon>Solirubrobacteraceae</taxon>
        <taxon>Solirubrobacter</taxon>
    </lineage>
</organism>
<gene>
    <name evidence="1" type="ORF">OM076_37350</name>
</gene>
<dbReference type="EMBL" id="JAPDOD010000056">
    <property type="protein sequence ID" value="MDA0165992.1"/>
    <property type="molecule type" value="Genomic_DNA"/>
</dbReference>